<organism evidence="2 3">
    <name type="scientific">Pseudoduganella lutea</name>
    <dbReference type="NCBI Taxonomy" id="321985"/>
    <lineage>
        <taxon>Bacteria</taxon>
        <taxon>Pseudomonadati</taxon>
        <taxon>Pseudomonadota</taxon>
        <taxon>Betaproteobacteria</taxon>
        <taxon>Burkholderiales</taxon>
        <taxon>Oxalobacteraceae</taxon>
        <taxon>Telluria group</taxon>
        <taxon>Pseudoduganella</taxon>
    </lineage>
</organism>
<reference evidence="2 3" key="1">
    <citation type="submission" date="2019-02" db="EMBL/GenBank/DDBJ databases">
        <title>Draft Genome Sequences of Six Type Strains of the Genus Massilia.</title>
        <authorList>
            <person name="Miess H."/>
            <person name="Frediansyhah A."/>
            <person name="Gross H."/>
        </authorList>
    </citation>
    <scope>NUCLEOTIDE SEQUENCE [LARGE SCALE GENOMIC DNA]</scope>
    <source>
        <strain evidence="2 3">DSM 17473</strain>
    </source>
</reference>
<gene>
    <name evidence="2" type="ORF">EWM63_19495</name>
</gene>
<dbReference type="InterPro" id="IPR054241">
    <property type="entry name" value="DUF6968"/>
</dbReference>
<dbReference type="Proteomes" id="UP000290637">
    <property type="component" value="Chromosome"/>
</dbReference>
<evidence type="ECO:0000259" key="1">
    <source>
        <dbReference type="Pfam" id="PF22302"/>
    </source>
</evidence>
<keyword evidence="3" id="KW-1185">Reference proteome</keyword>
<evidence type="ECO:0000313" key="2">
    <source>
        <dbReference type="EMBL" id="QBE64909.1"/>
    </source>
</evidence>
<name>A0A4P6L060_9BURK</name>
<protein>
    <recommendedName>
        <fullName evidence="1">DUF6968 domain-containing protein</fullName>
    </recommendedName>
</protein>
<dbReference type="KEGG" id="plue:EWM63_19495"/>
<dbReference type="AlphaFoldDB" id="A0A4P6L060"/>
<dbReference type="OrthoDB" id="7276171at2"/>
<dbReference type="Pfam" id="PF22302">
    <property type="entry name" value="DUF6968"/>
    <property type="match status" value="1"/>
</dbReference>
<evidence type="ECO:0000313" key="3">
    <source>
        <dbReference type="Proteomes" id="UP000290637"/>
    </source>
</evidence>
<feature type="domain" description="DUF6968" evidence="1">
    <location>
        <begin position="19"/>
        <end position="78"/>
    </location>
</feature>
<dbReference type="EMBL" id="CP035913">
    <property type="protein sequence ID" value="QBE64909.1"/>
    <property type="molecule type" value="Genomic_DNA"/>
</dbReference>
<accession>A0A4P6L060</accession>
<sequence>MVSQLFIGRDCKAYPPGREPFEVKVGIYQPVPQADHSWRCDLYLGDILKDERCGLGVDEWSALQAGMQMVWLELAFRKSVGWHFEFWDGQSDDVDELLPQWGQCLPSGFE</sequence>
<dbReference type="RefSeq" id="WP_130188024.1">
    <property type="nucleotide sequence ID" value="NZ_CP035913.1"/>
</dbReference>
<proteinExistence type="predicted"/>